<dbReference type="STRING" id="1797535.A2744_00225"/>
<evidence type="ECO:0000256" key="1">
    <source>
        <dbReference type="ARBA" id="ARBA00001933"/>
    </source>
</evidence>
<evidence type="ECO:0000256" key="5">
    <source>
        <dbReference type="ARBA" id="ARBA00011270"/>
    </source>
</evidence>
<comment type="caution">
    <text evidence="14">The sequence shown here is derived from an EMBL/GenBank/DDBJ whole genome shotgun (WGS) entry which is preliminary data.</text>
</comment>
<comment type="similarity">
    <text evidence="4 12">Belongs to the TrpB family.</text>
</comment>
<evidence type="ECO:0000256" key="10">
    <source>
        <dbReference type="ARBA" id="ARBA00023239"/>
    </source>
</evidence>
<dbReference type="NCBIfam" id="NF009057">
    <property type="entry name" value="PRK12391.1"/>
    <property type="match status" value="1"/>
</dbReference>
<evidence type="ECO:0000259" key="13">
    <source>
        <dbReference type="Pfam" id="PF00291"/>
    </source>
</evidence>
<evidence type="ECO:0000313" key="14">
    <source>
        <dbReference type="EMBL" id="OGY45820.1"/>
    </source>
</evidence>
<comment type="cofactor">
    <cofactor evidence="1 12">
        <name>pyridoxal 5'-phosphate</name>
        <dbReference type="ChEBI" id="CHEBI:597326"/>
    </cofactor>
</comment>
<dbReference type="UniPathway" id="UPA00035">
    <property type="reaction ID" value="UER00044"/>
</dbReference>
<dbReference type="InterPro" id="IPR006316">
    <property type="entry name" value="Trp_synth_b-like"/>
</dbReference>
<comment type="function">
    <text evidence="2 12">The beta subunit is responsible for the synthesis of L-tryptophan from indole and L-serine.</text>
</comment>
<evidence type="ECO:0000256" key="7">
    <source>
        <dbReference type="ARBA" id="ARBA00022822"/>
    </source>
</evidence>
<dbReference type="Proteomes" id="UP000178240">
    <property type="component" value="Unassembled WGS sequence"/>
</dbReference>
<evidence type="ECO:0000256" key="12">
    <source>
        <dbReference type="HAMAP-Rule" id="MF_00133"/>
    </source>
</evidence>
<dbReference type="PROSITE" id="PS00168">
    <property type="entry name" value="TRP_SYNTHASE_BETA"/>
    <property type="match status" value="1"/>
</dbReference>
<evidence type="ECO:0000256" key="9">
    <source>
        <dbReference type="ARBA" id="ARBA00023141"/>
    </source>
</evidence>
<evidence type="ECO:0000256" key="6">
    <source>
        <dbReference type="ARBA" id="ARBA00022605"/>
    </source>
</evidence>
<evidence type="ECO:0000256" key="11">
    <source>
        <dbReference type="ARBA" id="ARBA00049047"/>
    </source>
</evidence>
<dbReference type="GO" id="GO:0005737">
    <property type="term" value="C:cytoplasm"/>
    <property type="evidence" value="ECO:0007669"/>
    <property type="project" value="TreeGrafter"/>
</dbReference>
<keyword evidence="6 12" id="KW-0028">Amino-acid biosynthesis</keyword>
<dbReference type="InterPro" id="IPR001926">
    <property type="entry name" value="TrpB-like_PALP"/>
</dbReference>
<accession>A0A1G1Y202</accession>
<dbReference type="CDD" id="cd06446">
    <property type="entry name" value="Trp-synth_B"/>
    <property type="match status" value="1"/>
</dbReference>
<dbReference type="InterPro" id="IPR006653">
    <property type="entry name" value="Trp_synth_b_CS"/>
</dbReference>
<evidence type="ECO:0000313" key="15">
    <source>
        <dbReference type="Proteomes" id="UP000178240"/>
    </source>
</evidence>
<protein>
    <recommendedName>
        <fullName evidence="12">Tryptophan synthase beta chain</fullName>
        <ecNumber evidence="12">4.2.1.20</ecNumber>
    </recommendedName>
</protein>
<dbReference type="PIRSF" id="PIRSF500824">
    <property type="entry name" value="TrpB_prok"/>
    <property type="match status" value="1"/>
</dbReference>
<dbReference type="PANTHER" id="PTHR48077">
    <property type="entry name" value="TRYPTOPHAN SYNTHASE-RELATED"/>
    <property type="match status" value="1"/>
</dbReference>
<organism evidence="14 15">
    <name type="scientific">Candidatus Buchananbacteria bacterium RIFCSPHIGHO2_01_FULL_44_11</name>
    <dbReference type="NCBI Taxonomy" id="1797535"/>
    <lineage>
        <taxon>Bacteria</taxon>
        <taxon>Candidatus Buchananiibacteriota</taxon>
    </lineage>
</organism>
<comment type="pathway">
    <text evidence="3 12">Amino-acid biosynthesis; L-tryptophan biosynthesis; L-tryptophan from chorismate: step 5/5.</text>
</comment>
<dbReference type="Pfam" id="PF00291">
    <property type="entry name" value="PALP"/>
    <property type="match status" value="1"/>
</dbReference>
<comment type="subunit">
    <text evidence="5 12">Tetramer of two alpha and two beta chains.</text>
</comment>
<dbReference type="GO" id="GO:0004834">
    <property type="term" value="F:tryptophan synthase activity"/>
    <property type="evidence" value="ECO:0007669"/>
    <property type="project" value="UniProtKB-UniRule"/>
</dbReference>
<evidence type="ECO:0000256" key="2">
    <source>
        <dbReference type="ARBA" id="ARBA00002786"/>
    </source>
</evidence>
<evidence type="ECO:0000256" key="4">
    <source>
        <dbReference type="ARBA" id="ARBA00009982"/>
    </source>
</evidence>
<evidence type="ECO:0000256" key="3">
    <source>
        <dbReference type="ARBA" id="ARBA00004733"/>
    </source>
</evidence>
<dbReference type="AlphaFoldDB" id="A0A1G1Y202"/>
<reference evidence="14 15" key="1">
    <citation type="journal article" date="2016" name="Nat. Commun.">
        <title>Thousands of microbial genomes shed light on interconnected biogeochemical processes in an aquifer system.</title>
        <authorList>
            <person name="Anantharaman K."/>
            <person name="Brown C.T."/>
            <person name="Hug L.A."/>
            <person name="Sharon I."/>
            <person name="Castelle C.J."/>
            <person name="Probst A.J."/>
            <person name="Thomas B.C."/>
            <person name="Singh A."/>
            <person name="Wilkins M.J."/>
            <person name="Karaoz U."/>
            <person name="Brodie E.L."/>
            <person name="Williams K.H."/>
            <person name="Hubbard S.S."/>
            <person name="Banfield J.F."/>
        </authorList>
    </citation>
    <scope>NUCLEOTIDE SEQUENCE [LARGE SCALE GENOMIC DNA]</scope>
</reference>
<dbReference type="EMBL" id="MHIE01000011">
    <property type="protein sequence ID" value="OGY45820.1"/>
    <property type="molecule type" value="Genomic_DNA"/>
</dbReference>
<dbReference type="PIRSF" id="PIRSF001413">
    <property type="entry name" value="Trp_syn_beta"/>
    <property type="match status" value="1"/>
</dbReference>
<gene>
    <name evidence="12" type="primary">trpB</name>
    <name evidence="14" type="ORF">A2744_00225</name>
</gene>
<dbReference type="EC" id="4.2.1.20" evidence="12"/>
<dbReference type="Gene3D" id="3.40.50.1100">
    <property type="match status" value="2"/>
</dbReference>
<dbReference type="InterPro" id="IPR006654">
    <property type="entry name" value="Trp_synth_beta"/>
</dbReference>
<feature type="domain" description="Tryptophan synthase beta chain-like PALP" evidence="13">
    <location>
        <begin position="80"/>
        <end position="419"/>
    </location>
</feature>
<dbReference type="InterPro" id="IPR023026">
    <property type="entry name" value="Trp_synth_beta/beta-like"/>
</dbReference>
<dbReference type="PANTHER" id="PTHR48077:SF6">
    <property type="entry name" value="TRYPTOPHAN SYNTHASE"/>
    <property type="match status" value="1"/>
</dbReference>
<keyword evidence="7 12" id="KW-0822">Tryptophan biosynthesis</keyword>
<evidence type="ECO:0000256" key="8">
    <source>
        <dbReference type="ARBA" id="ARBA00022898"/>
    </source>
</evidence>
<proteinExistence type="inferred from homology"/>
<dbReference type="HAMAP" id="MF_00133">
    <property type="entry name" value="Trp_synth_beta"/>
    <property type="match status" value="1"/>
</dbReference>
<dbReference type="InterPro" id="IPR036052">
    <property type="entry name" value="TrpB-like_PALP_sf"/>
</dbReference>
<keyword evidence="8 12" id="KW-0663">Pyridoxal phosphate</keyword>
<dbReference type="GO" id="GO:0030170">
    <property type="term" value="F:pyridoxal phosphate binding"/>
    <property type="evidence" value="ECO:0007669"/>
    <property type="project" value="InterPro"/>
</dbReference>
<dbReference type="NCBIfam" id="TIGR01415">
    <property type="entry name" value="trpB_rel"/>
    <property type="match status" value="1"/>
</dbReference>
<keyword evidence="9 12" id="KW-0057">Aromatic amino acid biosynthesis</keyword>
<keyword evidence="10 12" id="KW-0456">Lyase</keyword>
<feature type="modified residue" description="N6-(pyridoxal phosphate)lysine" evidence="12">
    <location>
        <position position="116"/>
    </location>
</feature>
<dbReference type="GO" id="GO:0052684">
    <property type="term" value="F:L-serine hydro-lyase (adding indole, L-tryptophan-forming) activity"/>
    <property type="evidence" value="ECO:0007669"/>
    <property type="project" value="TreeGrafter"/>
</dbReference>
<sequence length="438" mass="48107">MINFKIMPIINLEQKDAPTHYYNIIPDLPKPLSPPLHPATKKPIGPDDLAAIFPMELIKQEVSMESKIDIPEEVQKAYQIYRPSPLIRASRLEKELDTPAKIYYKYEGVSPTGSHKPNTAIAQAYYNKKAGIKKLTTETGAGQWGSALSFACNLFGLECLVYMVKASYDQKPYRRIMMNIFGAECVASPSDRTESGRKILAKDPNTPGSLGMAISEAVEEAAKNDGTNYSLGSVLNHVLLHQTIIGLEAKKQLEKVGDYPDIIIGCHGGGSNFAGISFPFLRDKLKNGKKNLRAIAVEPKSCPSLTEGRYDYDFGDTVGLTPLLLMFTLGHDFVPPPIHAGGLRYHGAAPIVSLLHKEKVIEALAYDQLPVFEAAMKFARNQGIIPAPESAHAIKAVFDEAEKCKQSGEEKTILFNLSGHGHFDMTAYQDFLAGKLSN</sequence>
<dbReference type="SUPFAM" id="SSF53686">
    <property type="entry name" value="Tryptophan synthase beta subunit-like PLP-dependent enzymes"/>
    <property type="match status" value="1"/>
</dbReference>
<comment type="catalytic activity">
    <reaction evidence="11 12">
        <text>(1S,2R)-1-C-(indol-3-yl)glycerol 3-phosphate + L-serine = D-glyceraldehyde 3-phosphate + L-tryptophan + H2O</text>
        <dbReference type="Rhea" id="RHEA:10532"/>
        <dbReference type="ChEBI" id="CHEBI:15377"/>
        <dbReference type="ChEBI" id="CHEBI:33384"/>
        <dbReference type="ChEBI" id="CHEBI:57912"/>
        <dbReference type="ChEBI" id="CHEBI:58866"/>
        <dbReference type="ChEBI" id="CHEBI:59776"/>
        <dbReference type="EC" id="4.2.1.20"/>
    </reaction>
</comment>
<name>A0A1G1Y202_9BACT</name>